<dbReference type="InterPro" id="IPR045299">
    <property type="entry name" value="Complex1_LYR_NDUFA6_LYRM6"/>
</dbReference>
<keyword evidence="6" id="KW-0679">Respiratory chain</keyword>
<comment type="subcellular location">
    <subcellularLocation>
        <location evidence="1">Mitochondrion inner membrane</location>
        <topology evidence="1">Peripheral membrane protein</topology>
        <orientation evidence="1">Matrix side</orientation>
    </subcellularLocation>
</comment>
<evidence type="ECO:0000256" key="13">
    <source>
        <dbReference type="ARBA" id="ARBA00046116"/>
    </source>
</evidence>
<evidence type="ECO:0000256" key="5">
    <source>
        <dbReference type="ARBA" id="ARBA00022448"/>
    </source>
</evidence>
<keyword evidence="8" id="KW-0249">Electron transport</keyword>
<evidence type="ECO:0000256" key="1">
    <source>
        <dbReference type="ARBA" id="ARBA00004443"/>
    </source>
</evidence>
<keyword evidence="7" id="KW-0999">Mitochondrion inner membrane</keyword>
<dbReference type="GO" id="GO:0045271">
    <property type="term" value="C:respiratory chain complex I"/>
    <property type="evidence" value="ECO:0007669"/>
    <property type="project" value="InterPro"/>
</dbReference>
<keyword evidence="5" id="KW-0813">Transport</keyword>
<comment type="function">
    <text evidence="13">Accessory subunit of the mitochondrial membrane respiratory chain NADH dehydrogenase (Complex I), that is believed to be not involved in catalysis. Required for proper complex I assembly. Complex I functions in the transfer of electrons from NADH to the respiratory chain. The immediate electron acceptor for the enzyme is believed to be ubiquinone.</text>
</comment>
<name>A0A0L7RJE8_9HYME</name>
<dbReference type="GO" id="GO:0006979">
    <property type="term" value="P:response to oxidative stress"/>
    <property type="evidence" value="ECO:0007669"/>
    <property type="project" value="TreeGrafter"/>
</dbReference>
<organism evidence="14 15">
    <name type="scientific">Habropoda laboriosa</name>
    <dbReference type="NCBI Taxonomy" id="597456"/>
    <lineage>
        <taxon>Eukaryota</taxon>
        <taxon>Metazoa</taxon>
        <taxon>Ecdysozoa</taxon>
        <taxon>Arthropoda</taxon>
        <taxon>Hexapoda</taxon>
        <taxon>Insecta</taxon>
        <taxon>Pterygota</taxon>
        <taxon>Neoptera</taxon>
        <taxon>Endopterygota</taxon>
        <taxon>Hymenoptera</taxon>
        <taxon>Apocrita</taxon>
        <taxon>Aculeata</taxon>
        <taxon>Apoidea</taxon>
        <taxon>Anthophila</taxon>
        <taxon>Apidae</taxon>
        <taxon>Habropoda</taxon>
    </lineage>
</organism>
<keyword evidence="14" id="KW-0830">Ubiquinone</keyword>
<evidence type="ECO:0000256" key="7">
    <source>
        <dbReference type="ARBA" id="ARBA00022792"/>
    </source>
</evidence>
<evidence type="ECO:0000313" key="14">
    <source>
        <dbReference type="EMBL" id="KOC70846.1"/>
    </source>
</evidence>
<evidence type="ECO:0000256" key="6">
    <source>
        <dbReference type="ARBA" id="ARBA00022660"/>
    </source>
</evidence>
<evidence type="ECO:0000256" key="11">
    <source>
        <dbReference type="ARBA" id="ARBA00030213"/>
    </source>
</evidence>
<evidence type="ECO:0000256" key="4">
    <source>
        <dbReference type="ARBA" id="ARBA00016386"/>
    </source>
</evidence>
<dbReference type="PANTHER" id="PTHR12964">
    <property type="entry name" value="NADH-UBIQUINONE OXIDOREDUCTASE B14 SUBUNIT"/>
    <property type="match status" value="1"/>
</dbReference>
<dbReference type="InterPro" id="IPR016488">
    <property type="entry name" value="NADH_Ub_cplx-1_asu_su-6"/>
</dbReference>
<evidence type="ECO:0000256" key="3">
    <source>
        <dbReference type="ARBA" id="ARBA00011790"/>
    </source>
</evidence>
<accession>A0A0L7RJE8</accession>
<dbReference type="STRING" id="597456.A0A0L7RJE8"/>
<keyword evidence="9" id="KW-0496">Mitochondrion</keyword>
<evidence type="ECO:0000256" key="9">
    <source>
        <dbReference type="ARBA" id="ARBA00023128"/>
    </source>
</evidence>
<sequence length="122" mass="14247">MAAPVKTGLRYVKPILSLTPGDCRNRVITLYKAWYRQIPYITALYDLPKTDADCRKKLKEIFKRNAHLTDIRTIDILLIKGQMELEETTNMWKPTCTLLYYWNDTVDPKPTDFMSKFLGGQN</sequence>
<evidence type="ECO:0000256" key="2">
    <source>
        <dbReference type="ARBA" id="ARBA00009508"/>
    </source>
</evidence>
<dbReference type="OrthoDB" id="14535at2759"/>
<proteinExistence type="inferred from homology"/>
<keyword evidence="15" id="KW-1185">Reference proteome</keyword>
<dbReference type="PANTHER" id="PTHR12964:SF0">
    <property type="entry name" value="NADH DEHYDROGENASE [UBIQUINONE] 1 ALPHA SUBCOMPLEX SUBUNIT 6"/>
    <property type="match status" value="1"/>
</dbReference>
<dbReference type="Proteomes" id="UP000053825">
    <property type="component" value="Unassembled WGS sequence"/>
</dbReference>
<dbReference type="EMBL" id="KQ414582">
    <property type="protein sequence ID" value="KOC70846.1"/>
    <property type="molecule type" value="Genomic_DNA"/>
</dbReference>
<dbReference type="GO" id="GO:0005743">
    <property type="term" value="C:mitochondrial inner membrane"/>
    <property type="evidence" value="ECO:0007669"/>
    <property type="project" value="UniProtKB-SubCell"/>
</dbReference>
<dbReference type="AlphaFoldDB" id="A0A0L7RJE8"/>
<protein>
    <recommendedName>
        <fullName evidence="4">NADH dehydrogenase [ubiquinone] 1 alpha subcomplex subunit 6</fullName>
    </recommendedName>
    <alternativeName>
        <fullName evidence="11">Complex I-B14</fullName>
    </alternativeName>
    <alternativeName>
        <fullName evidence="12">NADH-ubiquinone oxidoreductase B14 subunit</fullName>
    </alternativeName>
</protein>
<evidence type="ECO:0000256" key="8">
    <source>
        <dbReference type="ARBA" id="ARBA00022982"/>
    </source>
</evidence>
<dbReference type="CDD" id="cd20266">
    <property type="entry name" value="Complex1_LYR_NDUFA6_LYRM6"/>
    <property type="match status" value="1"/>
</dbReference>
<evidence type="ECO:0000313" key="15">
    <source>
        <dbReference type="Proteomes" id="UP000053825"/>
    </source>
</evidence>
<reference evidence="14 15" key="1">
    <citation type="submission" date="2015-07" db="EMBL/GenBank/DDBJ databases">
        <title>The genome of Habropoda laboriosa.</title>
        <authorList>
            <person name="Pan H."/>
            <person name="Kapheim K."/>
        </authorList>
    </citation>
    <scope>NUCLEOTIDE SEQUENCE [LARGE SCALE GENOMIC DNA]</scope>
    <source>
        <strain evidence="14">0110345459</strain>
    </source>
</reference>
<evidence type="ECO:0000256" key="10">
    <source>
        <dbReference type="ARBA" id="ARBA00023136"/>
    </source>
</evidence>
<comment type="similarity">
    <text evidence="2">Belongs to the complex I LYR family.</text>
</comment>
<keyword evidence="10" id="KW-0472">Membrane</keyword>
<gene>
    <name evidence="14" type="ORF">WH47_02112</name>
</gene>
<evidence type="ECO:0000256" key="12">
    <source>
        <dbReference type="ARBA" id="ARBA00032352"/>
    </source>
</evidence>
<comment type="subunit">
    <text evidence="3">Mammalian complex I is composed of 45 different subunits.</text>
</comment>